<dbReference type="AlphaFoldDB" id="A0A8J3AC58"/>
<dbReference type="Gene3D" id="3.40.50.1000">
    <property type="entry name" value="HAD superfamily/HAD-like"/>
    <property type="match status" value="1"/>
</dbReference>
<sequence>MSAQRGLLLDYGGVLTPPVGQSFAVFEAEHGIPPGQTFELLVAASRDADGGLIGSVERGELSVEDFDGRLRQLLYDAGHDLVDGALVERMFAGLRPAGELWDVARRARAAGVRVGLLSNSWGTAMYPRALVDEHFEVQVISGEVGMRKPEPGIYALALDRLGIPAGRVAFVDDLAFNLRPAETLGMRAIHHVDDDTTIAALEEHLGMPLR</sequence>
<evidence type="ECO:0000313" key="1">
    <source>
        <dbReference type="EMBL" id="GGI08268.1"/>
    </source>
</evidence>
<dbReference type="PRINTS" id="PR00413">
    <property type="entry name" value="HADHALOGNASE"/>
</dbReference>
<accession>A0A8J3AC58</accession>
<dbReference type="PANTHER" id="PTHR47829">
    <property type="entry name" value="HYDROLASE, PUTATIVE (AFU_ORTHOLOGUE AFUA_1G12880)-RELATED"/>
    <property type="match status" value="1"/>
</dbReference>
<dbReference type="OrthoDB" id="9795007at2"/>
<dbReference type="PANTHER" id="PTHR47829:SF1">
    <property type="entry name" value="HAD FAMILY PHOSPHATASE"/>
    <property type="match status" value="1"/>
</dbReference>
<dbReference type="RefSeq" id="WP_130650080.1">
    <property type="nucleotide sequence ID" value="NZ_BMHA01000011.1"/>
</dbReference>
<dbReference type="NCBIfam" id="TIGR01549">
    <property type="entry name" value="HAD-SF-IA-v1"/>
    <property type="match status" value="1"/>
</dbReference>
<dbReference type="InterPro" id="IPR023198">
    <property type="entry name" value="PGP-like_dom2"/>
</dbReference>
<dbReference type="Pfam" id="PF00702">
    <property type="entry name" value="Hydrolase"/>
    <property type="match status" value="1"/>
</dbReference>
<gene>
    <name evidence="1" type="ORF">GCM10011354_28240</name>
</gene>
<dbReference type="NCBIfam" id="TIGR01509">
    <property type="entry name" value="HAD-SF-IA-v3"/>
    <property type="match status" value="1"/>
</dbReference>
<dbReference type="InterPro" id="IPR052898">
    <property type="entry name" value="ACAD10-like"/>
</dbReference>
<reference evidence="1" key="1">
    <citation type="journal article" date="2014" name="Int. J. Syst. Evol. Microbiol.">
        <title>Complete genome sequence of Corynebacterium casei LMG S-19264T (=DSM 44701T), isolated from a smear-ripened cheese.</title>
        <authorList>
            <consortium name="US DOE Joint Genome Institute (JGI-PGF)"/>
            <person name="Walter F."/>
            <person name="Albersmeier A."/>
            <person name="Kalinowski J."/>
            <person name="Ruckert C."/>
        </authorList>
    </citation>
    <scope>NUCLEOTIDE SEQUENCE</scope>
    <source>
        <strain evidence="1">CGMCC 1.14988</strain>
    </source>
</reference>
<dbReference type="SUPFAM" id="SSF56784">
    <property type="entry name" value="HAD-like"/>
    <property type="match status" value="1"/>
</dbReference>
<organism evidence="1 2">
    <name type="scientific">Egicoccus halophilus</name>
    <dbReference type="NCBI Taxonomy" id="1670830"/>
    <lineage>
        <taxon>Bacteria</taxon>
        <taxon>Bacillati</taxon>
        <taxon>Actinomycetota</taxon>
        <taxon>Nitriliruptoria</taxon>
        <taxon>Egicoccales</taxon>
        <taxon>Egicoccaceae</taxon>
        <taxon>Egicoccus</taxon>
    </lineage>
</organism>
<dbReference type="SFLD" id="SFLDG01129">
    <property type="entry name" value="C1.5:_HAD__Beta-PGM__Phosphata"/>
    <property type="match status" value="1"/>
</dbReference>
<dbReference type="InterPro" id="IPR023214">
    <property type="entry name" value="HAD_sf"/>
</dbReference>
<keyword evidence="2" id="KW-1185">Reference proteome</keyword>
<comment type="caution">
    <text evidence="1">The sequence shown here is derived from an EMBL/GenBank/DDBJ whole genome shotgun (WGS) entry which is preliminary data.</text>
</comment>
<proteinExistence type="predicted"/>
<dbReference type="Gene3D" id="1.10.150.240">
    <property type="entry name" value="Putative phosphatase, domain 2"/>
    <property type="match status" value="1"/>
</dbReference>
<evidence type="ECO:0008006" key="3">
    <source>
        <dbReference type="Google" id="ProtNLM"/>
    </source>
</evidence>
<dbReference type="InterPro" id="IPR006439">
    <property type="entry name" value="HAD-SF_hydro_IA"/>
</dbReference>
<dbReference type="EMBL" id="BMHA01000011">
    <property type="protein sequence ID" value="GGI08268.1"/>
    <property type="molecule type" value="Genomic_DNA"/>
</dbReference>
<name>A0A8J3AC58_9ACTN</name>
<evidence type="ECO:0000313" key="2">
    <source>
        <dbReference type="Proteomes" id="UP000650511"/>
    </source>
</evidence>
<protein>
    <recommendedName>
        <fullName evidence="3">Hydrolase of the HAD superfamily</fullName>
    </recommendedName>
</protein>
<dbReference type="InterPro" id="IPR036412">
    <property type="entry name" value="HAD-like_sf"/>
</dbReference>
<dbReference type="Proteomes" id="UP000650511">
    <property type="component" value="Unassembled WGS sequence"/>
</dbReference>
<reference evidence="1" key="2">
    <citation type="submission" date="2020-09" db="EMBL/GenBank/DDBJ databases">
        <authorList>
            <person name="Sun Q."/>
            <person name="Zhou Y."/>
        </authorList>
    </citation>
    <scope>NUCLEOTIDE SEQUENCE</scope>
    <source>
        <strain evidence="1">CGMCC 1.14988</strain>
    </source>
</reference>
<dbReference type="SFLD" id="SFLDS00003">
    <property type="entry name" value="Haloacid_Dehalogenase"/>
    <property type="match status" value="1"/>
</dbReference>